<dbReference type="CDD" id="cd06580">
    <property type="entry name" value="TM_PBP1_transp_TpRbsC_like"/>
    <property type="match status" value="1"/>
</dbReference>
<evidence type="ECO:0000256" key="1">
    <source>
        <dbReference type="ARBA" id="ARBA00004651"/>
    </source>
</evidence>
<protein>
    <submittedName>
        <fullName evidence="7">Uncharacterized protein</fullName>
    </submittedName>
</protein>
<dbReference type="PANTHER" id="PTHR43370:SF1">
    <property type="entry name" value="GUANOSINE ABC TRANSPORTER PERMEASE PROTEIN NUPQ"/>
    <property type="match status" value="1"/>
</dbReference>
<dbReference type="EMBL" id="UINC01001684">
    <property type="protein sequence ID" value="SUZ86492.1"/>
    <property type="molecule type" value="Genomic_DNA"/>
</dbReference>
<sequence length="340" mass="36894">VDFTNYAKETLTVYQLMWNDLILILDGTLRISVPFVLAAMGGIFAERSGVIDFGLEGKMLGGAFVAATVAHWTQSAWWGLLGSIGIGIIFSMMHGYACVTKRGNQVVSCVAINIFAMGLTVVLANAWFGMGGTTPQLPKEARFLPIELPFAEALRDVPILGKIYYELISGHNILVYIAFLTVPLTAWVVFKSSFGLRLRATGENPLAVDTTGISVTKIRYQALLLNGMLGGMSGAYLSTAHLGFFVKDMSAGKGYLALAAMIVGNWRPFYAMFACLFFSILFAVKDKPEISEMLKDLVPVNLLDSFLEMSPYILTVVILAGFVGKAIAPKAIGQPFSKEN</sequence>
<dbReference type="GO" id="GO:0005886">
    <property type="term" value="C:plasma membrane"/>
    <property type="evidence" value="ECO:0007669"/>
    <property type="project" value="UniProtKB-SubCell"/>
</dbReference>
<evidence type="ECO:0000256" key="6">
    <source>
        <dbReference type="SAM" id="Phobius"/>
    </source>
</evidence>
<gene>
    <name evidence="7" type="ORF">METZ01_LOCUS39346</name>
</gene>
<evidence type="ECO:0000256" key="2">
    <source>
        <dbReference type="ARBA" id="ARBA00022475"/>
    </source>
</evidence>
<feature type="transmembrane region" description="Helical" evidence="6">
    <location>
        <begin position="305"/>
        <end position="328"/>
    </location>
</feature>
<feature type="transmembrane region" description="Helical" evidence="6">
    <location>
        <begin position="21"/>
        <end position="45"/>
    </location>
</feature>
<feature type="non-terminal residue" evidence="7">
    <location>
        <position position="1"/>
    </location>
</feature>
<keyword evidence="3 6" id="KW-0812">Transmembrane</keyword>
<dbReference type="PANTHER" id="PTHR43370">
    <property type="entry name" value="SUGAR ABC TRANSPORTER INTEGRAL MEMBRANE PROTEIN-RELATED"/>
    <property type="match status" value="1"/>
</dbReference>
<feature type="transmembrane region" description="Helical" evidence="6">
    <location>
        <begin position="80"/>
        <end position="99"/>
    </location>
</feature>
<reference evidence="7" key="1">
    <citation type="submission" date="2018-05" db="EMBL/GenBank/DDBJ databases">
        <authorList>
            <person name="Lanie J.A."/>
            <person name="Ng W.-L."/>
            <person name="Kazmierczak K.M."/>
            <person name="Andrzejewski T.M."/>
            <person name="Davidsen T.M."/>
            <person name="Wayne K.J."/>
            <person name="Tettelin H."/>
            <person name="Glass J.I."/>
            <person name="Rusch D."/>
            <person name="Podicherti R."/>
            <person name="Tsui H.-C.T."/>
            <person name="Winkler M.E."/>
        </authorList>
    </citation>
    <scope>NUCLEOTIDE SEQUENCE</scope>
</reference>
<keyword evidence="4 6" id="KW-1133">Transmembrane helix</keyword>
<dbReference type="GO" id="GO:0022857">
    <property type="term" value="F:transmembrane transporter activity"/>
    <property type="evidence" value="ECO:0007669"/>
    <property type="project" value="InterPro"/>
</dbReference>
<dbReference type="AlphaFoldDB" id="A0A381R459"/>
<feature type="transmembrane region" description="Helical" evidence="6">
    <location>
        <begin position="223"/>
        <end position="246"/>
    </location>
</feature>
<dbReference type="Pfam" id="PF02653">
    <property type="entry name" value="BPD_transp_2"/>
    <property type="match status" value="1"/>
</dbReference>
<organism evidence="7">
    <name type="scientific">marine metagenome</name>
    <dbReference type="NCBI Taxonomy" id="408172"/>
    <lineage>
        <taxon>unclassified sequences</taxon>
        <taxon>metagenomes</taxon>
        <taxon>ecological metagenomes</taxon>
    </lineage>
</organism>
<comment type="subcellular location">
    <subcellularLocation>
        <location evidence="1">Cell membrane</location>
        <topology evidence="1">Multi-pass membrane protein</topology>
    </subcellularLocation>
</comment>
<evidence type="ECO:0000313" key="7">
    <source>
        <dbReference type="EMBL" id="SUZ86492.1"/>
    </source>
</evidence>
<accession>A0A381R459</accession>
<name>A0A381R459_9ZZZZ</name>
<evidence type="ECO:0000256" key="3">
    <source>
        <dbReference type="ARBA" id="ARBA00022692"/>
    </source>
</evidence>
<feature type="transmembrane region" description="Helical" evidence="6">
    <location>
        <begin position="266"/>
        <end position="284"/>
    </location>
</feature>
<feature type="transmembrane region" description="Helical" evidence="6">
    <location>
        <begin position="173"/>
        <end position="190"/>
    </location>
</feature>
<proteinExistence type="predicted"/>
<evidence type="ECO:0000256" key="5">
    <source>
        <dbReference type="ARBA" id="ARBA00023136"/>
    </source>
</evidence>
<evidence type="ECO:0000256" key="4">
    <source>
        <dbReference type="ARBA" id="ARBA00022989"/>
    </source>
</evidence>
<keyword evidence="2" id="KW-1003">Cell membrane</keyword>
<keyword evidence="5 6" id="KW-0472">Membrane</keyword>
<feature type="transmembrane region" description="Helical" evidence="6">
    <location>
        <begin position="106"/>
        <end position="128"/>
    </location>
</feature>
<dbReference type="InterPro" id="IPR001851">
    <property type="entry name" value="ABC_transp_permease"/>
</dbReference>